<dbReference type="AlphaFoldDB" id="A0A2T0TXJ9"/>
<sequence length="63" mass="6993">MAKKPKYRVGNEVLYRGNKYSVGAHIPSPVGHYYSLEGRLGLVDEIELTTVKMVLTGNQKKAS</sequence>
<organism evidence="1 2">
    <name type="scientific">Arcticibacter pallidicorallinus</name>
    <dbReference type="NCBI Taxonomy" id="1259464"/>
    <lineage>
        <taxon>Bacteria</taxon>
        <taxon>Pseudomonadati</taxon>
        <taxon>Bacteroidota</taxon>
        <taxon>Sphingobacteriia</taxon>
        <taxon>Sphingobacteriales</taxon>
        <taxon>Sphingobacteriaceae</taxon>
        <taxon>Arcticibacter</taxon>
    </lineage>
</organism>
<proteinExistence type="predicted"/>
<evidence type="ECO:0000313" key="2">
    <source>
        <dbReference type="Proteomes" id="UP000238034"/>
    </source>
</evidence>
<dbReference type="Proteomes" id="UP000238034">
    <property type="component" value="Unassembled WGS sequence"/>
</dbReference>
<name>A0A2T0TXJ9_9SPHI</name>
<evidence type="ECO:0000313" key="1">
    <source>
        <dbReference type="EMBL" id="PRY50379.1"/>
    </source>
</evidence>
<accession>A0A2T0TXJ9</accession>
<reference evidence="1 2" key="1">
    <citation type="submission" date="2018-03" db="EMBL/GenBank/DDBJ databases">
        <title>Genomic Encyclopedia of Type Strains, Phase III (KMG-III): the genomes of soil and plant-associated and newly described type strains.</title>
        <authorList>
            <person name="Whitman W."/>
        </authorList>
    </citation>
    <scope>NUCLEOTIDE SEQUENCE [LARGE SCALE GENOMIC DNA]</scope>
    <source>
        <strain evidence="1 2">CGMCC 1.9313</strain>
    </source>
</reference>
<protein>
    <submittedName>
        <fullName evidence="1">Uncharacterized protein</fullName>
    </submittedName>
</protein>
<gene>
    <name evidence="1" type="ORF">B0I27_109102</name>
</gene>
<comment type="caution">
    <text evidence="1">The sequence shown here is derived from an EMBL/GenBank/DDBJ whole genome shotgun (WGS) entry which is preliminary data.</text>
</comment>
<dbReference type="EMBL" id="PVTH01000009">
    <property type="protein sequence ID" value="PRY50379.1"/>
    <property type="molecule type" value="Genomic_DNA"/>
</dbReference>
<keyword evidence="2" id="KW-1185">Reference proteome</keyword>